<comment type="caution">
    <text evidence="2">The sequence shown here is derived from an EMBL/GenBank/DDBJ whole genome shotgun (WGS) entry which is preliminary data.</text>
</comment>
<dbReference type="EMBL" id="JAGTJS010000014">
    <property type="protein sequence ID" value="KAH7248447.1"/>
    <property type="molecule type" value="Genomic_DNA"/>
</dbReference>
<feature type="transmembrane region" description="Helical" evidence="1">
    <location>
        <begin position="84"/>
        <end position="103"/>
    </location>
</feature>
<feature type="transmembrane region" description="Helical" evidence="1">
    <location>
        <begin position="202"/>
        <end position="222"/>
    </location>
</feature>
<feature type="transmembrane region" description="Helical" evidence="1">
    <location>
        <begin position="43"/>
        <end position="64"/>
    </location>
</feature>
<reference evidence="2" key="1">
    <citation type="journal article" date="2021" name="Nat. Commun.">
        <title>Genetic determinants of endophytism in the Arabidopsis root mycobiome.</title>
        <authorList>
            <person name="Mesny F."/>
            <person name="Miyauchi S."/>
            <person name="Thiergart T."/>
            <person name="Pickel B."/>
            <person name="Atanasova L."/>
            <person name="Karlsson M."/>
            <person name="Huettel B."/>
            <person name="Barry K.W."/>
            <person name="Haridas S."/>
            <person name="Chen C."/>
            <person name="Bauer D."/>
            <person name="Andreopoulos W."/>
            <person name="Pangilinan J."/>
            <person name="LaButti K."/>
            <person name="Riley R."/>
            <person name="Lipzen A."/>
            <person name="Clum A."/>
            <person name="Drula E."/>
            <person name="Henrissat B."/>
            <person name="Kohler A."/>
            <person name="Grigoriev I.V."/>
            <person name="Martin F.M."/>
            <person name="Hacquard S."/>
        </authorList>
    </citation>
    <scope>NUCLEOTIDE SEQUENCE</scope>
    <source>
        <strain evidence="2">FSSC 5 MPI-SDFR-AT-0091</strain>
    </source>
</reference>
<gene>
    <name evidence="2" type="ORF">B0J15DRAFT_401193</name>
</gene>
<keyword evidence="1" id="KW-1133">Transmembrane helix</keyword>
<feature type="transmembrane region" description="Helical" evidence="1">
    <location>
        <begin position="6"/>
        <end position="22"/>
    </location>
</feature>
<dbReference type="AlphaFoldDB" id="A0A9P9H0W4"/>
<keyword evidence="3" id="KW-1185">Reference proteome</keyword>
<proteinExistence type="predicted"/>
<accession>A0A9P9H0W4</accession>
<feature type="transmembrane region" description="Helical" evidence="1">
    <location>
        <begin position="251"/>
        <end position="274"/>
    </location>
</feature>
<feature type="transmembrane region" description="Helical" evidence="1">
    <location>
        <begin position="294"/>
        <end position="314"/>
    </location>
</feature>
<sequence length="331" mass="36695">ILIGYIVEIVLGLGLAAATMAIQEKQGREWAFLQSVTTAGFEAFFDFGIFFALSINVACIVVLVNKDSGISTAGFGASEAEIALAISVACILPLIYPVGLLPIRLSPPKHSEESAFDKSSEDKQKTHNRRLLLFSLLAVLFLYPFVSQAIHNWAPSRIGEGNGPEGETLVTNEEFEMVQEMCFGTVERFAFWESTLLAATEMAASLSIYLGIIWHLIIAQIWKMELDDRRIITILLRLGRRMEVLWKRFKLIRVLFLSIPAALNGVLLYCIIRLRNVQGRMAQGMYGEYAANEWGFGQIVGIVMFGPVVTNMAFAGWTCRSLVAPWGSSTT</sequence>
<evidence type="ECO:0000256" key="1">
    <source>
        <dbReference type="SAM" id="Phobius"/>
    </source>
</evidence>
<organism evidence="2 3">
    <name type="scientific">Fusarium solani</name>
    <name type="common">Filamentous fungus</name>
    <dbReference type="NCBI Taxonomy" id="169388"/>
    <lineage>
        <taxon>Eukaryota</taxon>
        <taxon>Fungi</taxon>
        <taxon>Dikarya</taxon>
        <taxon>Ascomycota</taxon>
        <taxon>Pezizomycotina</taxon>
        <taxon>Sordariomycetes</taxon>
        <taxon>Hypocreomycetidae</taxon>
        <taxon>Hypocreales</taxon>
        <taxon>Nectriaceae</taxon>
        <taxon>Fusarium</taxon>
        <taxon>Fusarium solani species complex</taxon>
    </lineage>
</organism>
<name>A0A9P9H0W4_FUSSL</name>
<feature type="non-terminal residue" evidence="2">
    <location>
        <position position="1"/>
    </location>
</feature>
<feature type="transmembrane region" description="Helical" evidence="1">
    <location>
        <begin position="131"/>
        <end position="150"/>
    </location>
</feature>
<dbReference type="OrthoDB" id="4582561at2759"/>
<dbReference type="Proteomes" id="UP000736672">
    <property type="component" value="Unassembled WGS sequence"/>
</dbReference>
<evidence type="ECO:0000313" key="3">
    <source>
        <dbReference type="Proteomes" id="UP000736672"/>
    </source>
</evidence>
<keyword evidence="1" id="KW-0472">Membrane</keyword>
<protein>
    <submittedName>
        <fullName evidence="2">Uncharacterized protein</fullName>
    </submittedName>
</protein>
<evidence type="ECO:0000313" key="2">
    <source>
        <dbReference type="EMBL" id="KAH7248447.1"/>
    </source>
</evidence>
<keyword evidence="1" id="KW-0812">Transmembrane</keyword>